<dbReference type="GO" id="GO:0006950">
    <property type="term" value="P:response to stress"/>
    <property type="evidence" value="ECO:0007669"/>
    <property type="project" value="TreeGrafter"/>
</dbReference>
<evidence type="ECO:0000313" key="2">
    <source>
        <dbReference type="EMBL" id="KPL83847.1"/>
    </source>
</evidence>
<dbReference type="PROSITE" id="PS50995">
    <property type="entry name" value="HTH_MARR_2"/>
    <property type="match status" value="1"/>
</dbReference>
<dbReference type="EMBL" id="LGKO01000002">
    <property type="protein sequence ID" value="KPL83847.1"/>
    <property type="molecule type" value="Genomic_DNA"/>
</dbReference>
<dbReference type="STRING" id="869279.SE15_00970"/>
<evidence type="ECO:0000259" key="1">
    <source>
        <dbReference type="PROSITE" id="PS50995"/>
    </source>
</evidence>
<dbReference type="GO" id="GO:0003700">
    <property type="term" value="F:DNA-binding transcription factor activity"/>
    <property type="evidence" value="ECO:0007669"/>
    <property type="project" value="InterPro"/>
</dbReference>
<proteinExistence type="predicted"/>
<dbReference type="PANTHER" id="PTHR33164">
    <property type="entry name" value="TRANSCRIPTIONAL REGULATOR, MARR FAMILY"/>
    <property type="match status" value="1"/>
</dbReference>
<sequence>MTADLEHCVQEVVDVVMGVSRVIRSQMRRHRDPRMSVPQFRALIFIRRQMASVSDLAEHLGLTRPTTTALVDKLVRMGWVERVGDARDRRRVRLRLTQAGEAILAAAQARTQTYFLSLLAGLSPSERDCVLQAMQILRRSVLTEAPEVPSRIEGEVA</sequence>
<dbReference type="SUPFAM" id="SSF46785">
    <property type="entry name" value="Winged helix' DNA-binding domain"/>
    <property type="match status" value="1"/>
</dbReference>
<dbReference type="InterPro" id="IPR000835">
    <property type="entry name" value="HTH_MarR-typ"/>
</dbReference>
<dbReference type="InterPro" id="IPR039422">
    <property type="entry name" value="MarR/SlyA-like"/>
</dbReference>
<organism evidence="2 3">
    <name type="scientific">Thermanaerothrix daxensis</name>
    <dbReference type="NCBI Taxonomy" id="869279"/>
    <lineage>
        <taxon>Bacteria</taxon>
        <taxon>Bacillati</taxon>
        <taxon>Chloroflexota</taxon>
        <taxon>Anaerolineae</taxon>
        <taxon>Anaerolineales</taxon>
        <taxon>Anaerolineaceae</taxon>
        <taxon>Thermanaerothrix</taxon>
    </lineage>
</organism>
<dbReference type="RefSeq" id="WP_152965493.1">
    <property type="nucleotide sequence ID" value="NZ_LGKO01000002.1"/>
</dbReference>
<dbReference type="InterPro" id="IPR036390">
    <property type="entry name" value="WH_DNA-bd_sf"/>
</dbReference>
<comment type="caution">
    <text evidence="2">The sequence shown here is derived from an EMBL/GenBank/DDBJ whole genome shotgun (WGS) entry which is preliminary data.</text>
</comment>
<dbReference type="PANTHER" id="PTHR33164:SF89">
    <property type="entry name" value="MARR FAMILY REGULATORY PROTEIN"/>
    <property type="match status" value="1"/>
</dbReference>
<reference evidence="2 3" key="1">
    <citation type="submission" date="2015-07" db="EMBL/GenBank/DDBJ databases">
        <title>Whole genome sequence of Thermanaerothrix daxensis DSM 23592.</title>
        <authorList>
            <person name="Hemp J."/>
            <person name="Ward L.M."/>
            <person name="Pace L.A."/>
            <person name="Fischer W.W."/>
        </authorList>
    </citation>
    <scope>NUCLEOTIDE SEQUENCE [LARGE SCALE GENOMIC DNA]</scope>
    <source>
        <strain evidence="2 3">GNS-1</strain>
    </source>
</reference>
<name>A0A0P6XU93_9CHLR</name>
<dbReference type="Proteomes" id="UP000050544">
    <property type="component" value="Unassembled WGS sequence"/>
</dbReference>
<gene>
    <name evidence="2" type="ORF">SE15_00970</name>
</gene>
<evidence type="ECO:0000313" key="3">
    <source>
        <dbReference type="Proteomes" id="UP000050544"/>
    </source>
</evidence>
<keyword evidence="3" id="KW-1185">Reference proteome</keyword>
<dbReference type="SMART" id="SM00347">
    <property type="entry name" value="HTH_MARR"/>
    <property type="match status" value="1"/>
</dbReference>
<dbReference type="AlphaFoldDB" id="A0A0P6XU93"/>
<dbReference type="Gene3D" id="1.10.10.10">
    <property type="entry name" value="Winged helix-like DNA-binding domain superfamily/Winged helix DNA-binding domain"/>
    <property type="match status" value="1"/>
</dbReference>
<accession>A0A0P6XU93</accession>
<dbReference type="OrthoDB" id="512297at2"/>
<protein>
    <recommendedName>
        <fullName evidence="1">HTH marR-type domain-containing protein</fullName>
    </recommendedName>
</protein>
<dbReference type="InterPro" id="IPR036388">
    <property type="entry name" value="WH-like_DNA-bd_sf"/>
</dbReference>
<dbReference type="PRINTS" id="PR00598">
    <property type="entry name" value="HTHMARR"/>
</dbReference>
<dbReference type="Pfam" id="PF12802">
    <property type="entry name" value="MarR_2"/>
    <property type="match status" value="1"/>
</dbReference>
<feature type="domain" description="HTH marR-type" evidence="1">
    <location>
        <begin position="1"/>
        <end position="139"/>
    </location>
</feature>